<sequence>MGIEDKVTHDKLTWNAFRAGDRTAFARLFELHYRQLYSYGKQFLTDSSLTEDAIQDLFITLWRTRSNLSEVDNVKFYLFRCLRRNIRRLSEREKRSQPQDFSASAGSLADQLQTPAFTDGNDEALLNRRLKSIIDQLPRRQREVVLLRYYESFKTEEIALLMGISEKTVRNTLFNAMTTLRESSHILKACFEILLILFLLS</sequence>
<dbReference type="Gene3D" id="1.10.1740.10">
    <property type="match status" value="1"/>
</dbReference>
<evidence type="ECO:0000313" key="7">
    <source>
        <dbReference type="EMBL" id="MPR33945.1"/>
    </source>
</evidence>
<evidence type="ECO:0000259" key="5">
    <source>
        <dbReference type="Pfam" id="PF04542"/>
    </source>
</evidence>
<keyword evidence="3" id="KW-0731">Sigma factor</keyword>
<dbReference type="GO" id="GO:0016987">
    <property type="term" value="F:sigma factor activity"/>
    <property type="evidence" value="ECO:0007669"/>
    <property type="project" value="UniProtKB-KW"/>
</dbReference>
<comment type="caution">
    <text evidence="7">The sequence shown here is derived from an EMBL/GenBank/DDBJ whole genome shotgun (WGS) entry which is preliminary data.</text>
</comment>
<evidence type="ECO:0000256" key="2">
    <source>
        <dbReference type="ARBA" id="ARBA00023015"/>
    </source>
</evidence>
<dbReference type="GO" id="GO:0003677">
    <property type="term" value="F:DNA binding"/>
    <property type="evidence" value="ECO:0007669"/>
    <property type="project" value="InterPro"/>
</dbReference>
<dbReference type="PANTHER" id="PTHR43133">
    <property type="entry name" value="RNA POLYMERASE ECF-TYPE SIGMA FACTO"/>
    <property type="match status" value="1"/>
</dbReference>
<keyword evidence="4" id="KW-0804">Transcription</keyword>
<feature type="domain" description="RNA polymerase sigma factor 70 region 4 type 2" evidence="6">
    <location>
        <begin position="129"/>
        <end position="180"/>
    </location>
</feature>
<reference evidence="7 8" key="1">
    <citation type="submission" date="2019-10" db="EMBL/GenBank/DDBJ databases">
        <title>Draft Genome Sequence of Cytophagaceae sp. SJW1-29.</title>
        <authorList>
            <person name="Choi A."/>
        </authorList>
    </citation>
    <scope>NUCLEOTIDE SEQUENCE [LARGE SCALE GENOMIC DNA]</scope>
    <source>
        <strain evidence="7 8">SJW1-29</strain>
    </source>
</reference>
<dbReference type="AlphaFoldDB" id="A0A7C9F3F7"/>
<gene>
    <name evidence="7" type="ORF">GBK04_11335</name>
</gene>
<protein>
    <submittedName>
        <fullName evidence="7">Sigma-70 family RNA polymerase sigma factor</fullName>
    </submittedName>
</protein>
<proteinExistence type="inferred from homology"/>
<dbReference type="InterPro" id="IPR013249">
    <property type="entry name" value="RNA_pol_sigma70_r4_t2"/>
</dbReference>
<dbReference type="InterPro" id="IPR036388">
    <property type="entry name" value="WH-like_DNA-bd_sf"/>
</dbReference>
<dbReference type="Proteomes" id="UP000479293">
    <property type="component" value="Unassembled WGS sequence"/>
</dbReference>
<evidence type="ECO:0000259" key="6">
    <source>
        <dbReference type="Pfam" id="PF08281"/>
    </source>
</evidence>
<dbReference type="Gene3D" id="1.10.10.10">
    <property type="entry name" value="Winged helix-like DNA-binding domain superfamily/Winged helix DNA-binding domain"/>
    <property type="match status" value="1"/>
</dbReference>
<dbReference type="InterPro" id="IPR007627">
    <property type="entry name" value="RNA_pol_sigma70_r2"/>
</dbReference>
<evidence type="ECO:0000256" key="1">
    <source>
        <dbReference type="ARBA" id="ARBA00010641"/>
    </source>
</evidence>
<keyword evidence="2" id="KW-0805">Transcription regulation</keyword>
<name>A0A7C9F3F7_9BACT</name>
<comment type="similarity">
    <text evidence="1">Belongs to the sigma-70 factor family. ECF subfamily.</text>
</comment>
<dbReference type="SUPFAM" id="SSF88946">
    <property type="entry name" value="Sigma2 domain of RNA polymerase sigma factors"/>
    <property type="match status" value="1"/>
</dbReference>
<dbReference type="CDD" id="cd06171">
    <property type="entry name" value="Sigma70_r4"/>
    <property type="match status" value="1"/>
</dbReference>
<evidence type="ECO:0000256" key="3">
    <source>
        <dbReference type="ARBA" id="ARBA00023082"/>
    </source>
</evidence>
<dbReference type="InterPro" id="IPR013324">
    <property type="entry name" value="RNA_pol_sigma_r3/r4-like"/>
</dbReference>
<dbReference type="Pfam" id="PF08281">
    <property type="entry name" value="Sigma70_r4_2"/>
    <property type="match status" value="1"/>
</dbReference>
<dbReference type="InterPro" id="IPR014284">
    <property type="entry name" value="RNA_pol_sigma-70_dom"/>
</dbReference>
<dbReference type="InterPro" id="IPR039425">
    <property type="entry name" value="RNA_pol_sigma-70-like"/>
</dbReference>
<evidence type="ECO:0000256" key="4">
    <source>
        <dbReference type="ARBA" id="ARBA00023163"/>
    </source>
</evidence>
<dbReference type="NCBIfam" id="TIGR02937">
    <property type="entry name" value="sigma70-ECF"/>
    <property type="match status" value="1"/>
</dbReference>
<dbReference type="PANTHER" id="PTHR43133:SF46">
    <property type="entry name" value="RNA POLYMERASE SIGMA-70 FACTOR ECF SUBFAMILY"/>
    <property type="match status" value="1"/>
</dbReference>
<dbReference type="GO" id="GO:0006352">
    <property type="term" value="P:DNA-templated transcription initiation"/>
    <property type="evidence" value="ECO:0007669"/>
    <property type="project" value="InterPro"/>
</dbReference>
<evidence type="ECO:0000313" key="8">
    <source>
        <dbReference type="Proteomes" id="UP000479293"/>
    </source>
</evidence>
<dbReference type="RefSeq" id="WP_152759736.1">
    <property type="nucleotide sequence ID" value="NZ_WHLY01000002.1"/>
</dbReference>
<dbReference type="EMBL" id="WHLY01000002">
    <property type="protein sequence ID" value="MPR33945.1"/>
    <property type="molecule type" value="Genomic_DNA"/>
</dbReference>
<dbReference type="InterPro" id="IPR013325">
    <property type="entry name" value="RNA_pol_sigma_r2"/>
</dbReference>
<accession>A0A7C9F3F7</accession>
<keyword evidence="8" id="KW-1185">Reference proteome</keyword>
<dbReference type="Pfam" id="PF04542">
    <property type="entry name" value="Sigma70_r2"/>
    <property type="match status" value="1"/>
</dbReference>
<feature type="domain" description="RNA polymerase sigma-70 region 2" evidence="5">
    <location>
        <begin position="28"/>
        <end position="95"/>
    </location>
</feature>
<dbReference type="SUPFAM" id="SSF88659">
    <property type="entry name" value="Sigma3 and sigma4 domains of RNA polymerase sigma factors"/>
    <property type="match status" value="1"/>
</dbReference>
<organism evidence="7 8">
    <name type="scientific">Salmonirosea aquatica</name>
    <dbReference type="NCBI Taxonomy" id="2654236"/>
    <lineage>
        <taxon>Bacteria</taxon>
        <taxon>Pseudomonadati</taxon>
        <taxon>Bacteroidota</taxon>
        <taxon>Cytophagia</taxon>
        <taxon>Cytophagales</taxon>
        <taxon>Spirosomataceae</taxon>
        <taxon>Salmonirosea</taxon>
    </lineage>
</organism>